<evidence type="ECO:0000256" key="1">
    <source>
        <dbReference type="ARBA" id="ARBA00004141"/>
    </source>
</evidence>
<keyword evidence="3 6" id="KW-0812">Transmembrane</keyword>
<sequence>MTMRVWLELARISNLPTVWTNVLAGWVLAGGKWEGEWVTLAWLLLGGSLLYTGGMFLNDAADARWDREHRAERPIAMGRVKERMVWLVAVIFLAVGLGMVVIGGGANVWVSLALVAAIVGYDLYHKPWKGSVLVMGMCRVLLYLMAGSAVAGGWEWGGNGGLIFKALALGGDVGGLSLAARGEGGKGDGGGWLMQTMGVFGLLLPLIFVLSPLVVVWWHWFVVSCFGVLFSIRLVATTSEFSEEKKFRIPWGLLIIGLPLIMMAFFIPFRTTPEQRAESLTMTLVVVVAVVLFLVIDLALHWMKTPPKSNIGRAVGLLLAAIPVVDALAVVRINPWLAVGFVASMPLLRLWQRKIAAT</sequence>
<feature type="transmembrane region" description="Helical" evidence="6">
    <location>
        <begin position="12"/>
        <end position="31"/>
    </location>
</feature>
<keyword evidence="2" id="KW-1003">Cell membrane</keyword>
<proteinExistence type="predicted"/>
<feature type="transmembrane region" description="Helical" evidence="6">
    <location>
        <begin position="37"/>
        <end position="57"/>
    </location>
</feature>
<dbReference type="OrthoDB" id="508337at2"/>
<dbReference type="Pfam" id="PF01040">
    <property type="entry name" value="UbiA"/>
    <property type="match status" value="1"/>
</dbReference>
<keyword evidence="5 6" id="KW-0472">Membrane</keyword>
<evidence type="ECO:0000256" key="4">
    <source>
        <dbReference type="ARBA" id="ARBA00022989"/>
    </source>
</evidence>
<reference evidence="7 8" key="1">
    <citation type="submission" date="2019-05" db="EMBL/GenBank/DDBJ databases">
        <title>Verrucobacter flavum gen. nov., sp. nov. a new member of the family Verrucomicrobiaceae.</title>
        <authorList>
            <person name="Szuroczki S."/>
            <person name="Abbaszade G."/>
            <person name="Szabo A."/>
            <person name="Felfoldi T."/>
            <person name="Schumann P."/>
            <person name="Boka K."/>
            <person name="Keki Z."/>
            <person name="Toumi M."/>
            <person name="Toth E."/>
        </authorList>
    </citation>
    <scope>NUCLEOTIDE SEQUENCE [LARGE SCALE GENOMIC DNA]</scope>
    <source>
        <strain evidence="7 8">MG-N-17</strain>
    </source>
</reference>
<dbReference type="GO" id="GO:0016020">
    <property type="term" value="C:membrane"/>
    <property type="evidence" value="ECO:0007669"/>
    <property type="project" value="UniProtKB-SubCell"/>
</dbReference>
<dbReference type="InterPro" id="IPR044878">
    <property type="entry name" value="UbiA_sf"/>
</dbReference>
<gene>
    <name evidence="7" type="ORF">FEM03_02785</name>
</gene>
<evidence type="ECO:0008006" key="9">
    <source>
        <dbReference type="Google" id="ProtNLM"/>
    </source>
</evidence>
<protein>
    <recommendedName>
        <fullName evidence="9">Prenyltransferase</fullName>
    </recommendedName>
</protein>
<dbReference type="Gene3D" id="1.10.357.140">
    <property type="entry name" value="UbiA prenyltransferase"/>
    <property type="match status" value="1"/>
</dbReference>
<feature type="transmembrane region" description="Helical" evidence="6">
    <location>
        <begin position="248"/>
        <end position="267"/>
    </location>
</feature>
<feature type="transmembrane region" description="Helical" evidence="6">
    <location>
        <begin position="108"/>
        <end position="124"/>
    </location>
</feature>
<keyword evidence="4 6" id="KW-1133">Transmembrane helix</keyword>
<evidence type="ECO:0000313" key="7">
    <source>
        <dbReference type="EMBL" id="TLD72298.1"/>
    </source>
</evidence>
<accession>A0A5R8KIZ3</accession>
<feature type="transmembrane region" description="Helical" evidence="6">
    <location>
        <begin position="279"/>
        <end position="299"/>
    </location>
</feature>
<dbReference type="EMBL" id="VAUV01000002">
    <property type="protein sequence ID" value="TLD72298.1"/>
    <property type="molecule type" value="Genomic_DNA"/>
</dbReference>
<dbReference type="AlphaFoldDB" id="A0A5R8KIZ3"/>
<evidence type="ECO:0000256" key="5">
    <source>
        <dbReference type="ARBA" id="ARBA00023136"/>
    </source>
</evidence>
<dbReference type="InterPro" id="IPR000537">
    <property type="entry name" value="UbiA_prenyltransferase"/>
</dbReference>
<feature type="transmembrane region" description="Helical" evidence="6">
    <location>
        <begin position="335"/>
        <end position="351"/>
    </location>
</feature>
<comment type="caution">
    <text evidence="7">The sequence shown here is derived from an EMBL/GenBank/DDBJ whole genome shotgun (WGS) entry which is preliminary data.</text>
</comment>
<evidence type="ECO:0000256" key="2">
    <source>
        <dbReference type="ARBA" id="ARBA00022475"/>
    </source>
</evidence>
<evidence type="ECO:0000313" key="8">
    <source>
        <dbReference type="Proteomes" id="UP000306196"/>
    </source>
</evidence>
<feature type="transmembrane region" description="Helical" evidence="6">
    <location>
        <begin position="217"/>
        <end position="236"/>
    </location>
</feature>
<organism evidence="7 8">
    <name type="scientific">Phragmitibacter flavus</name>
    <dbReference type="NCBI Taxonomy" id="2576071"/>
    <lineage>
        <taxon>Bacteria</taxon>
        <taxon>Pseudomonadati</taxon>
        <taxon>Verrucomicrobiota</taxon>
        <taxon>Verrucomicrobiia</taxon>
        <taxon>Verrucomicrobiales</taxon>
        <taxon>Verrucomicrobiaceae</taxon>
        <taxon>Phragmitibacter</taxon>
    </lineage>
</organism>
<dbReference type="GO" id="GO:0016765">
    <property type="term" value="F:transferase activity, transferring alkyl or aryl (other than methyl) groups"/>
    <property type="evidence" value="ECO:0007669"/>
    <property type="project" value="InterPro"/>
</dbReference>
<feature type="transmembrane region" description="Helical" evidence="6">
    <location>
        <begin position="192"/>
        <end position="211"/>
    </location>
</feature>
<dbReference type="RefSeq" id="WP_138084654.1">
    <property type="nucleotide sequence ID" value="NZ_VAUV01000002.1"/>
</dbReference>
<evidence type="ECO:0000256" key="6">
    <source>
        <dbReference type="SAM" id="Phobius"/>
    </source>
</evidence>
<keyword evidence="8" id="KW-1185">Reference proteome</keyword>
<feature type="transmembrane region" description="Helical" evidence="6">
    <location>
        <begin position="136"/>
        <end position="156"/>
    </location>
</feature>
<evidence type="ECO:0000256" key="3">
    <source>
        <dbReference type="ARBA" id="ARBA00022692"/>
    </source>
</evidence>
<comment type="subcellular location">
    <subcellularLocation>
        <location evidence="1">Membrane</location>
        <topology evidence="1">Multi-pass membrane protein</topology>
    </subcellularLocation>
</comment>
<feature type="transmembrane region" description="Helical" evidence="6">
    <location>
        <begin position="84"/>
        <end position="102"/>
    </location>
</feature>
<name>A0A5R8KIZ3_9BACT</name>
<dbReference type="Proteomes" id="UP000306196">
    <property type="component" value="Unassembled WGS sequence"/>
</dbReference>